<reference evidence="3" key="2">
    <citation type="submission" date="2023-05" db="EMBL/GenBank/DDBJ databases">
        <authorList>
            <consortium name="Lawrence Berkeley National Laboratory"/>
            <person name="Steindorff A."/>
            <person name="Hensen N."/>
            <person name="Bonometti L."/>
            <person name="Westerberg I."/>
            <person name="Brannstrom I.O."/>
            <person name="Guillou S."/>
            <person name="Cros-Aarteil S."/>
            <person name="Calhoun S."/>
            <person name="Haridas S."/>
            <person name="Kuo A."/>
            <person name="Mondo S."/>
            <person name="Pangilinan J."/>
            <person name="Riley R."/>
            <person name="Labutti K."/>
            <person name="Andreopoulos B."/>
            <person name="Lipzen A."/>
            <person name="Chen C."/>
            <person name="Yanf M."/>
            <person name="Daum C."/>
            <person name="Ng V."/>
            <person name="Clum A."/>
            <person name="Ohm R."/>
            <person name="Martin F."/>
            <person name="Silar P."/>
            <person name="Natvig D."/>
            <person name="Lalanne C."/>
            <person name="Gautier V."/>
            <person name="Ament-Velasquez S.L."/>
            <person name="Kruys A."/>
            <person name="Hutchinson M.I."/>
            <person name="Powell A.J."/>
            <person name="Barry K."/>
            <person name="Miller A.N."/>
            <person name="Grigoriev I.V."/>
            <person name="Debuchy R."/>
            <person name="Gladieux P."/>
            <person name="Thoren M.H."/>
            <person name="Johannesson H."/>
        </authorList>
    </citation>
    <scope>NUCLEOTIDE SEQUENCE</scope>
    <source>
        <strain evidence="3">CBS 532.94</strain>
    </source>
</reference>
<feature type="domain" description="N-acetyltransferase ESCO zinc-finger" evidence="2">
    <location>
        <begin position="234"/>
        <end position="273"/>
    </location>
</feature>
<proteinExistence type="predicted"/>
<feature type="region of interest" description="Disordered" evidence="1">
    <location>
        <begin position="1"/>
        <end position="148"/>
    </location>
</feature>
<evidence type="ECO:0000313" key="3">
    <source>
        <dbReference type="EMBL" id="KAK4235334.1"/>
    </source>
</evidence>
<comment type="caution">
    <text evidence="3">The sequence shown here is derived from an EMBL/GenBank/DDBJ whole genome shotgun (WGS) entry which is preliminary data.</text>
</comment>
<feature type="compositionally biased region" description="Basic residues" evidence="1">
    <location>
        <begin position="128"/>
        <end position="137"/>
    </location>
</feature>
<organism evidence="3 4">
    <name type="scientific">Achaetomium macrosporum</name>
    <dbReference type="NCBI Taxonomy" id="79813"/>
    <lineage>
        <taxon>Eukaryota</taxon>
        <taxon>Fungi</taxon>
        <taxon>Dikarya</taxon>
        <taxon>Ascomycota</taxon>
        <taxon>Pezizomycotina</taxon>
        <taxon>Sordariomycetes</taxon>
        <taxon>Sordariomycetidae</taxon>
        <taxon>Sordariales</taxon>
        <taxon>Chaetomiaceae</taxon>
        <taxon>Achaetomium</taxon>
    </lineage>
</organism>
<dbReference type="InterPro" id="IPR028005">
    <property type="entry name" value="AcTrfase_ESCO_Znf_dom"/>
</dbReference>
<feature type="compositionally biased region" description="Basic and acidic residues" evidence="1">
    <location>
        <begin position="41"/>
        <end position="51"/>
    </location>
</feature>
<feature type="region of interest" description="Disordered" evidence="1">
    <location>
        <begin position="163"/>
        <end position="238"/>
    </location>
</feature>
<evidence type="ECO:0000256" key="1">
    <source>
        <dbReference type="SAM" id="MobiDB-lite"/>
    </source>
</evidence>
<dbReference type="EMBL" id="MU860276">
    <property type="protein sequence ID" value="KAK4235334.1"/>
    <property type="molecule type" value="Genomic_DNA"/>
</dbReference>
<evidence type="ECO:0000313" key="4">
    <source>
        <dbReference type="Proteomes" id="UP001303760"/>
    </source>
</evidence>
<gene>
    <name evidence="3" type="ORF">C8A03DRAFT_17914</name>
</gene>
<evidence type="ECO:0000259" key="2">
    <source>
        <dbReference type="Pfam" id="PF13878"/>
    </source>
</evidence>
<dbReference type="Pfam" id="PF13878">
    <property type="entry name" value="zf-C2H2_3"/>
    <property type="match status" value="1"/>
</dbReference>
<feature type="compositionally biased region" description="Pro residues" evidence="1">
    <location>
        <begin position="112"/>
        <end position="127"/>
    </location>
</feature>
<name>A0AAN7C4R1_9PEZI</name>
<feature type="compositionally biased region" description="Polar residues" evidence="1">
    <location>
        <begin position="198"/>
        <end position="207"/>
    </location>
</feature>
<reference evidence="3" key="1">
    <citation type="journal article" date="2023" name="Mol. Phylogenet. Evol.">
        <title>Genome-scale phylogeny and comparative genomics of the fungal order Sordariales.</title>
        <authorList>
            <person name="Hensen N."/>
            <person name="Bonometti L."/>
            <person name="Westerberg I."/>
            <person name="Brannstrom I.O."/>
            <person name="Guillou S."/>
            <person name="Cros-Aarteil S."/>
            <person name="Calhoun S."/>
            <person name="Haridas S."/>
            <person name="Kuo A."/>
            <person name="Mondo S."/>
            <person name="Pangilinan J."/>
            <person name="Riley R."/>
            <person name="LaButti K."/>
            <person name="Andreopoulos B."/>
            <person name="Lipzen A."/>
            <person name="Chen C."/>
            <person name="Yan M."/>
            <person name="Daum C."/>
            <person name="Ng V."/>
            <person name="Clum A."/>
            <person name="Steindorff A."/>
            <person name="Ohm R.A."/>
            <person name="Martin F."/>
            <person name="Silar P."/>
            <person name="Natvig D.O."/>
            <person name="Lalanne C."/>
            <person name="Gautier V."/>
            <person name="Ament-Velasquez S.L."/>
            <person name="Kruys A."/>
            <person name="Hutchinson M.I."/>
            <person name="Powell A.J."/>
            <person name="Barry K."/>
            <person name="Miller A.N."/>
            <person name="Grigoriev I.V."/>
            <person name="Debuchy R."/>
            <person name="Gladieux P."/>
            <person name="Hiltunen Thoren M."/>
            <person name="Johannesson H."/>
        </authorList>
    </citation>
    <scope>NUCLEOTIDE SEQUENCE</scope>
    <source>
        <strain evidence="3">CBS 532.94</strain>
    </source>
</reference>
<dbReference type="Proteomes" id="UP001303760">
    <property type="component" value="Unassembled WGS sequence"/>
</dbReference>
<feature type="compositionally biased region" description="Basic residues" evidence="1">
    <location>
        <begin position="27"/>
        <end position="36"/>
    </location>
</feature>
<dbReference type="AlphaFoldDB" id="A0AAN7C4R1"/>
<keyword evidence="4" id="KW-1185">Reference proteome</keyword>
<feature type="compositionally biased region" description="Basic residues" evidence="1">
    <location>
        <begin position="268"/>
        <end position="284"/>
    </location>
</feature>
<protein>
    <recommendedName>
        <fullName evidence="2">N-acetyltransferase ESCO zinc-finger domain-containing protein</fullName>
    </recommendedName>
</protein>
<feature type="region of interest" description="Disordered" evidence="1">
    <location>
        <begin position="261"/>
        <end position="284"/>
    </location>
</feature>
<feature type="compositionally biased region" description="Basic residues" evidence="1">
    <location>
        <begin position="218"/>
        <end position="228"/>
    </location>
</feature>
<accession>A0AAN7C4R1</accession>
<sequence length="284" mass="31063">MDRATTSIEQPTTAAGYGSAETITPQSRKRPLRTYSRRSAPAKEHDVESSPKRGRNMTGTTPDLTRAESPQLPLCPRQDQAKGPNPGSILAYFKPLPPNSDDTSIGLAPCDPAVPHPTPPTSPLPPSRPRKRRRLTTRPHLSTLDQRVTDGAGDCIQLDKEIAEESRASKSRSSSIGSTIVVGGDSDDTLRPPLGSVAVNTLQTQPVPVSDLEDGKPKTKKRPERKKPAKDMTQTTLSLSIHKEPGFTICGVCDILYNPLNEKDRKEHSRRHAAYSRRKKKVDS</sequence>
<feature type="compositionally biased region" description="Polar residues" evidence="1">
    <location>
        <begin position="1"/>
        <end position="13"/>
    </location>
</feature>